<comment type="catalytic activity">
    <reaction evidence="12">
        <text>L-seryl-[protein] + ATP = O-phospho-L-seryl-[protein] + ADP + H(+)</text>
        <dbReference type="Rhea" id="RHEA:17989"/>
        <dbReference type="Rhea" id="RHEA-COMP:9863"/>
        <dbReference type="Rhea" id="RHEA-COMP:11604"/>
        <dbReference type="ChEBI" id="CHEBI:15378"/>
        <dbReference type="ChEBI" id="CHEBI:29999"/>
        <dbReference type="ChEBI" id="CHEBI:30616"/>
        <dbReference type="ChEBI" id="CHEBI:83421"/>
        <dbReference type="ChEBI" id="CHEBI:456216"/>
        <dbReference type="EC" id="2.7.11.1"/>
    </reaction>
    <physiologicalReaction direction="left-to-right" evidence="12">
        <dbReference type="Rhea" id="RHEA:17990"/>
    </physiologicalReaction>
</comment>
<dbReference type="InterPro" id="IPR000719">
    <property type="entry name" value="Prot_kinase_dom"/>
</dbReference>
<accession>A0ABN8MMX6</accession>
<dbReference type="Gene3D" id="1.10.510.10">
    <property type="entry name" value="Transferase(Phosphotransferase) domain 1"/>
    <property type="match status" value="1"/>
</dbReference>
<gene>
    <name evidence="15" type="ORF">PEVE_00038740</name>
</gene>
<feature type="compositionally biased region" description="Polar residues" evidence="13">
    <location>
        <begin position="442"/>
        <end position="458"/>
    </location>
</feature>
<evidence type="ECO:0000259" key="14">
    <source>
        <dbReference type="PROSITE" id="PS50011"/>
    </source>
</evidence>
<dbReference type="EMBL" id="CALNXI010000666">
    <property type="protein sequence ID" value="CAH3030929.1"/>
    <property type="molecule type" value="Genomic_DNA"/>
</dbReference>
<comment type="catalytic activity">
    <reaction evidence="11">
        <text>L-threonyl-[protein] + ATP = O-phospho-L-threonyl-[protein] + ADP + H(+)</text>
        <dbReference type="Rhea" id="RHEA:46608"/>
        <dbReference type="Rhea" id="RHEA-COMP:11060"/>
        <dbReference type="Rhea" id="RHEA-COMP:11605"/>
        <dbReference type="ChEBI" id="CHEBI:15378"/>
        <dbReference type="ChEBI" id="CHEBI:30013"/>
        <dbReference type="ChEBI" id="CHEBI:30616"/>
        <dbReference type="ChEBI" id="CHEBI:61977"/>
        <dbReference type="ChEBI" id="CHEBI:456216"/>
        <dbReference type="EC" id="2.7.11.1"/>
    </reaction>
    <physiologicalReaction direction="left-to-right" evidence="11">
        <dbReference type="Rhea" id="RHEA:46609"/>
    </physiologicalReaction>
</comment>
<feature type="compositionally biased region" description="Basic residues" evidence="13">
    <location>
        <begin position="58"/>
        <end position="83"/>
    </location>
</feature>
<proteinExistence type="inferred from homology"/>
<feature type="compositionally biased region" description="Basic residues" evidence="13">
    <location>
        <begin position="278"/>
        <end position="290"/>
    </location>
</feature>
<dbReference type="Pfam" id="PF00069">
    <property type="entry name" value="Pkinase"/>
    <property type="match status" value="1"/>
</dbReference>
<dbReference type="InterPro" id="IPR050494">
    <property type="entry name" value="Ser_Thr_dual-spec_kinase"/>
</dbReference>
<evidence type="ECO:0000256" key="4">
    <source>
        <dbReference type="ARBA" id="ARBA00022741"/>
    </source>
</evidence>
<evidence type="ECO:0000256" key="8">
    <source>
        <dbReference type="ARBA" id="ARBA00023637"/>
    </source>
</evidence>
<keyword evidence="2" id="KW-0723">Serine/threonine-protein kinase</keyword>
<evidence type="ECO:0000256" key="1">
    <source>
        <dbReference type="ARBA" id="ARBA00012513"/>
    </source>
</evidence>
<keyword evidence="4" id="KW-0547">Nucleotide-binding</keyword>
<evidence type="ECO:0000256" key="6">
    <source>
        <dbReference type="ARBA" id="ARBA00022840"/>
    </source>
</evidence>
<evidence type="ECO:0000256" key="7">
    <source>
        <dbReference type="ARBA" id="ARBA00023596"/>
    </source>
</evidence>
<feature type="compositionally biased region" description="Basic and acidic residues" evidence="13">
    <location>
        <begin position="124"/>
        <end position="220"/>
    </location>
</feature>
<dbReference type="SMART" id="SM00220">
    <property type="entry name" value="S_TKc"/>
    <property type="match status" value="1"/>
</dbReference>
<dbReference type="SUPFAM" id="SSF56112">
    <property type="entry name" value="Protein kinase-like (PK-like)"/>
    <property type="match status" value="1"/>
</dbReference>
<evidence type="ECO:0000256" key="13">
    <source>
        <dbReference type="SAM" id="MobiDB-lite"/>
    </source>
</evidence>
<keyword evidence="5" id="KW-0418">Kinase</keyword>
<feature type="compositionally biased region" description="Basic and acidic residues" evidence="13">
    <location>
        <begin position="235"/>
        <end position="277"/>
    </location>
</feature>
<feature type="region of interest" description="Disordered" evidence="13">
    <location>
        <begin position="119"/>
        <end position="426"/>
    </location>
</feature>
<feature type="region of interest" description="Disordered" evidence="13">
    <location>
        <begin position="1"/>
        <end position="104"/>
    </location>
</feature>
<feature type="compositionally biased region" description="Basic and acidic residues" evidence="13">
    <location>
        <begin position="84"/>
        <end position="104"/>
    </location>
</feature>
<dbReference type="PROSITE" id="PS50011">
    <property type="entry name" value="PROTEIN_KINASE_DOM"/>
    <property type="match status" value="1"/>
</dbReference>
<comment type="caution">
    <text evidence="15">The sequence shown here is derived from an EMBL/GenBank/DDBJ whole genome shotgun (WGS) entry which is preliminary data.</text>
</comment>
<evidence type="ECO:0000256" key="9">
    <source>
        <dbReference type="ARBA" id="ARBA00031858"/>
    </source>
</evidence>
<feature type="domain" description="Protein kinase" evidence="14">
    <location>
        <begin position="574"/>
        <end position="890"/>
    </location>
</feature>
<dbReference type="PANTHER" id="PTHR24058">
    <property type="entry name" value="DUAL SPECIFICITY PROTEIN KINASE"/>
    <property type="match status" value="1"/>
</dbReference>
<name>A0ABN8MMX6_9CNID</name>
<dbReference type="Gene3D" id="3.30.200.20">
    <property type="entry name" value="Phosphorylase Kinase, domain 1"/>
    <property type="match status" value="1"/>
</dbReference>
<feature type="compositionally biased region" description="Basic and acidic residues" evidence="13">
    <location>
        <begin position="387"/>
        <end position="404"/>
    </location>
</feature>
<organism evidence="15 16">
    <name type="scientific">Porites evermanni</name>
    <dbReference type="NCBI Taxonomy" id="104178"/>
    <lineage>
        <taxon>Eukaryota</taxon>
        <taxon>Metazoa</taxon>
        <taxon>Cnidaria</taxon>
        <taxon>Anthozoa</taxon>
        <taxon>Hexacorallia</taxon>
        <taxon>Scleractinia</taxon>
        <taxon>Fungiina</taxon>
        <taxon>Poritidae</taxon>
        <taxon>Porites</taxon>
    </lineage>
</organism>
<evidence type="ECO:0000256" key="3">
    <source>
        <dbReference type="ARBA" id="ARBA00022679"/>
    </source>
</evidence>
<evidence type="ECO:0000313" key="16">
    <source>
        <dbReference type="Proteomes" id="UP001159427"/>
    </source>
</evidence>
<protein>
    <recommendedName>
        <fullName evidence="8">Serine/threonine-protein kinase PRP4 homolog</fullName>
        <ecNumber evidence="1">2.7.11.1</ecNumber>
    </recommendedName>
    <alternativeName>
        <fullName evidence="9">PRP4 pre-mRNA-processing factor 4 homolog</fullName>
    </alternativeName>
</protein>
<comment type="subunit">
    <text evidence="10">Interacts with CLK1 C-terminus. Associates with the U5 snRNP and NCOR1 deacetylase complexes. Identified in the spliceosome C complex.</text>
</comment>
<keyword evidence="6" id="KW-0067">ATP-binding</keyword>
<evidence type="ECO:0000256" key="11">
    <source>
        <dbReference type="ARBA" id="ARBA00048659"/>
    </source>
</evidence>
<keyword evidence="16" id="KW-1185">Reference proteome</keyword>
<dbReference type="EC" id="2.7.11.1" evidence="1"/>
<comment type="similarity">
    <text evidence="7">Belongs to the protein kinase superfamily. CMGC Ser/Thr protein kinase family.</text>
</comment>
<evidence type="ECO:0000256" key="2">
    <source>
        <dbReference type="ARBA" id="ARBA00022527"/>
    </source>
</evidence>
<sequence length="894" mass="103184">MANSDNNMAATVDGVGTAKRRGPERDEAQDESSDSSVSNPDVSRHVSNDKKTSDYGHDHKKKKKKHKHKHKTHKHKHKRHKRKDKEDANENGEPSEKKSKIADELLELERRKAFLQEQLAEAARSSDQHSLEDDKLHGSKSEDYFKDKLKEKSRHDNARDRDRKHKSSDSKYKISDGKLSHKDENEKGRQQSPSRNKERKEDSKGSRKPSIDSQREDKVREHSHRSRGHSSSSHETSRAEVKLRHESSSKSNTEKEKTLLQEKGSSKVETSRNESARKSKSPKPHSRSKSPRRDRLSDKPKEMSREARSRSPRRASSKEKQRRDEGGRRSSRSPKRDRRSSSRSRRRSKSPRRRSRSPRRRSRSPRRRSKSPRRHSRSRSPRRRRNSDKYKDSYSEGQAHKGDSDGDVDLYNFQMDEEEEEDEDAIIEKRRLQRLAILQKYQGTASNAPSTVNSVVSQSPPDERSDSEDSDTVEKLATEDLEKEIALASSHTKKELKDGKKDNDSSSDSQADSQKKSAVGDMFADDDMFSENYNSPARALKLEAGKENPNLTDNWDDADGYYRIRISEVLDKRYCVYGYTGAGVFGNVVRARDQARGNQEVAVKIIRNNEMMHKTGLKELEFLKKLNASDPDDKYHCLQLFRHFFHKNHLCLVFESLSMNLREVLRKYGQNVGLHYKAVRSYSQQLFLALKLMKKTGIIHADIKPDNILVNESKLVVKLCDFGSASFASDCDITPYLVSRFYRAPEIIIGAKYDYNIDLWSVATTLFELYTGKIMFSGKTNNEMLKLMMDYKGKMPNKMIRKGALRESHFDENCNFLYHEVDKITQREKITVMGSINPTKEVVESLLGYKKLNEEHKRKVMQLKDLLDKCLMLDPAKRISLNQALTHPFITEKV</sequence>
<dbReference type="CDD" id="cd14135">
    <property type="entry name" value="STKc_PRP4"/>
    <property type="match status" value="1"/>
</dbReference>
<feature type="region of interest" description="Disordered" evidence="13">
    <location>
        <begin position="442"/>
        <end position="473"/>
    </location>
</feature>
<feature type="compositionally biased region" description="Basic and acidic residues" evidence="13">
    <location>
        <begin position="42"/>
        <end position="57"/>
    </location>
</feature>
<feature type="region of interest" description="Disordered" evidence="13">
    <location>
        <begin position="485"/>
        <end position="519"/>
    </location>
</feature>
<feature type="compositionally biased region" description="Acidic residues" evidence="13">
    <location>
        <begin position="415"/>
        <end position="425"/>
    </location>
</feature>
<feature type="compositionally biased region" description="Basic and acidic residues" evidence="13">
    <location>
        <begin position="316"/>
        <end position="328"/>
    </location>
</feature>
<dbReference type="InterPro" id="IPR044092">
    <property type="entry name" value="STKc_PRP4"/>
</dbReference>
<dbReference type="Proteomes" id="UP001159427">
    <property type="component" value="Unassembled WGS sequence"/>
</dbReference>
<feature type="compositionally biased region" description="Basic residues" evidence="13">
    <location>
        <begin position="329"/>
        <end position="386"/>
    </location>
</feature>
<evidence type="ECO:0000313" key="15">
    <source>
        <dbReference type="EMBL" id="CAH3030929.1"/>
    </source>
</evidence>
<dbReference type="InterPro" id="IPR011009">
    <property type="entry name" value="Kinase-like_dom_sf"/>
</dbReference>
<dbReference type="InterPro" id="IPR008271">
    <property type="entry name" value="Ser/Thr_kinase_AS"/>
</dbReference>
<feature type="compositionally biased region" description="Basic and acidic residues" evidence="13">
    <location>
        <begin position="492"/>
        <end position="504"/>
    </location>
</feature>
<feature type="compositionally biased region" description="Basic and acidic residues" evidence="13">
    <location>
        <begin position="291"/>
        <end position="309"/>
    </location>
</feature>
<dbReference type="PROSITE" id="PS00108">
    <property type="entry name" value="PROTEIN_KINASE_ST"/>
    <property type="match status" value="1"/>
</dbReference>
<evidence type="ECO:0000256" key="12">
    <source>
        <dbReference type="ARBA" id="ARBA00048977"/>
    </source>
</evidence>
<evidence type="ECO:0000256" key="5">
    <source>
        <dbReference type="ARBA" id="ARBA00022777"/>
    </source>
</evidence>
<reference evidence="15 16" key="1">
    <citation type="submission" date="2022-05" db="EMBL/GenBank/DDBJ databases">
        <authorList>
            <consortium name="Genoscope - CEA"/>
            <person name="William W."/>
        </authorList>
    </citation>
    <scope>NUCLEOTIDE SEQUENCE [LARGE SCALE GENOMIC DNA]</scope>
</reference>
<evidence type="ECO:0000256" key="10">
    <source>
        <dbReference type="ARBA" id="ARBA00046964"/>
    </source>
</evidence>
<dbReference type="PANTHER" id="PTHR24058:SF103">
    <property type="entry name" value="SERINE_THREONINE-PROTEIN KINASE PRP4 HOMOLOG"/>
    <property type="match status" value="1"/>
</dbReference>
<keyword evidence="3" id="KW-0808">Transferase</keyword>